<dbReference type="AlphaFoldDB" id="A0A1G2ARP9"/>
<gene>
    <name evidence="9" type="primary">secD</name>
    <name evidence="12" type="ORF">A3B74_04820</name>
</gene>
<dbReference type="NCBIfam" id="TIGR00916">
    <property type="entry name" value="2A0604s01"/>
    <property type="match status" value="1"/>
</dbReference>
<feature type="transmembrane region" description="Helical" evidence="9">
    <location>
        <begin position="511"/>
        <end position="532"/>
    </location>
</feature>
<dbReference type="InterPro" id="IPR054384">
    <property type="entry name" value="SecDF_P1_head"/>
</dbReference>
<accession>A0A1G2ARP9</accession>
<evidence type="ECO:0000256" key="3">
    <source>
        <dbReference type="ARBA" id="ARBA00022475"/>
    </source>
</evidence>
<dbReference type="InterPro" id="IPR005791">
    <property type="entry name" value="SecD"/>
</dbReference>
<keyword evidence="5 9" id="KW-0653">Protein transport</keyword>
<dbReference type="InterPro" id="IPR001036">
    <property type="entry name" value="Acrflvin-R"/>
</dbReference>
<feature type="transmembrane region" description="Helical" evidence="9">
    <location>
        <begin position="435"/>
        <end position="456"/>
    </location>
</feature>
<dbReference type="GO" id="GO:0005886">
    <property type="term" value="C:plasma membrane"/>
    <property type="evidence" value="ECO:0007669"/>
    <property type="project" value="UniProtKB-SubCell"/>
</dbReference>
<feature type="transmembrane region" description="Helical" evidence="9">
    <location>
        <begin position="409"/>
        <end position="429"/>
    </location>
</feature>
<evidence type="ECO:0000259" key="11">
    <source>
        <dbReference type="PROSITE" id="PS50198"/>
    </source>
</evidence>
<feature type="domain" description="PpiC" evidence="11">
    <location>
        <begin position="137"/>
        <end position="233"/>
    </location>
</feature>
<dbReference type="NCBIfam" id="TIGR01129">
    <property type="entry name" value="secD"/>
    <property type="match status" value="1"/>
</dbReference>
<keyword evidence="10" id="KW-0413">Isomerase</keyword>
<keyword evidence="10" id="KW-0697">Rotamase</keyword>
<dbReference type="Proteomes" id="UP000177165">
    <property type="component" value="Unassembled WGS sequence"/>
</dbReference>
<dbReference type="Gene3D" id="1.20.1640.10">
    <property type="entry name" value="Multidrug efflux transporter AcrB transmembrane domain"/>
    <property type="match status" value="1"/>
</dbReference>
<dbReference type="Pfam" id="PF02355">
    <property type="entry name" value="SecD_SecF_C"/>
    <property type="match status" value="1"/>
</dbReference>
<reference evidence="12 13" key="1">
    <citation type="journal article" date="2016" name="Nat. Commun.">
        <title>Thousands of microbial genomes shed light on interconnected biogeochemical processes in an aquifer system.</title>
        <authorList>
            <person name="Anantharaman K."/>
            <person name="Brown C.T."/>
            <person name="Hug L.A."/>
            <person name="Sharon I."/>
            <person name="Castelle C.J."/>
            <person name="Probst A.J."/>
            <person name="Thomas B.C."/>
            <person name="Singh A."/>
            <person name="Wilkins M.J."/>
            <person name="Karaoz U."/>
            <person name="Brodie E.L."/>
            <person name="Williams K.H."/>
            <person name="Hubbard S.S."/>
            <person name="Banfield J.F."/>
        </authorList>
    </citation>
    <scope>NUCLEOTIDE SEQUENCE [LARGE SCALE GENOMIC DNA]</scope>
</reference>
<dbReference type="FunFam" id="1.20.1640.10:FF:000004">
    <property type="entry name" value="Protein translocase subunit SecD"/>
    <property type="match status" value="1"/>
</dbReference>
<dbReference type="HAMAP" id="MF_01463_B">
    <property type="entry name" value="SecD_B"/>
    <property type="match status" value="1"/>
</dbReference>
<dbReference type="GO" id="GO:0065002">
    <property type="term" value="P:intracellular protein transmembrane transport"/>
    <property type="evidence" value="ECO:0007669"/>
    <property type="project" value="UniProtKB-UniRule"/>
</dbReference>
<evidence type="ECO:0000256" key="2">
    <source>
        <dbReference type="ARBA" id="ARBA00022448"/>
    </source>
</evidence>
<dbReference type="InterPro" id="IPR055344">
    <property type="entry name" value="SecD_SecF_C_bact"/>
</dbReference>
<dbReference type="InterPro" id="IPR000297">
    <property type="entry name" value="PPIase_PpiC"/>
</dbReference>
<evidence type="ECO:0000313" key="13">
    <source>
        <dbReference type="Proteomes" id="UP000177165"/>
    </source>
</evidence>
<dbReference type="Pfam" id="PF22599">
    <property type="entry name" value="SecDF_P1_head"/>
    <property type="match status" value="1"/>
</dbReference>
<dbReference type="InterPro" id="IPR048634">
    <property type="entry name" value="SecD_SecF_C"/>
</dbReference>
<feature type="transmembrane region" description="Helical" evidence="9">
    <location>
        <begin position="386"/>
        <end position="404"/>
    </location>
</feature>
<keyword evidence="6 9" id="KW-1133">Transmembrane helix</keyword>
<evidence type="ECO:0000256" key="5">
    <source>
        <dbReference type="ARBA" id="ARBA00022927"/>
    </source>
</evidence>
<dbReference type="GO" id="GO:0015450">
    <property type="term" value="F:protein-transporting ATPase activity"/>
    <property type="evidence" value="ECO:0007669"/>
    <property type="project" value="InterPro"/>
</dbReference>
<feature type="transmembrane region" description="Helical" evidence="9">
    <location>
        <begin position="488"/>
        <end position="505"/>
    </location>
</feature>
<comment type="subcellular location">
    <subcellularLocation>
        <location evidence="1 9">Cell membrane</location>
        <topology evidence="1 9">Multi-pass membrane protein</topology>
    </subcellularLocation>
</comment>
<evidence type="ECO:0000256" key="1">
    <source>
        <dbReference type="ARBA" id="ARBA00004651"/>
    </source>
</evidence>
<evidence type="ECO:0000313" key="12">
    <source>
        <dbReference type="EMBL" id="OGY78667.1"/>
    </source>
</evidence>
<protein>
    <recommendedName>
        <fullName evidence="9">Protein translocase subunit SecD</fullName>
    </recommendedName>
</protein>
<proteinExistence type="inferred from homology"/>
<keyword evidence="4 9" id="KW-0812">Transmembrane</keyword>
<name>A0A1G2ARP9_9BACT</name>
<dbReference type="Gene3D" id="3.10.50.40">
    <property type="match status" value="1"/>
</dbReference>
<comment type="caution">
    <text evidence="12">The sequence shown here is derived from an EMBL/GenBank/DDBJ whole genome shotgun (WGS) entry which is preliminary data.</text>
</comment>
<evidence type="ECO:0000256" key="8">
    <source>
        <dbReference type="ARBA" id="ARBA00023136"/>
    </source>
</evidence>
<keyword evidence="2 9" id="KW-0813">Transport</keyword>
<dbReference type="GO" id="GO:0003755">
    <property type="term" value="F:peptidyl-prolyl cis-trans isomerase activity"/>
    <property type="evidence" value="ECO:0007669"/>
    <property type="project" value="UniProtKB-KW"/>
</dbReference>
<evidence type="ECO:0000256" key="9">
    <source>
        <dbReference type="HAMAP-Rule" id="MF_01463"/>
    </source>
</evidence>
<dbReference type="PROSITE" id="PS50198">
    <property type="entry name" value="PPIC_PPIASE_2"/>
    <property type="match status" value="1"/>
</dbReference>
<comment type="subunit">
    <text evidence="9">Forms a complex with SecF. Part of the essential Sec protein translocation apparatus which comprises SecA, SecYEG and auxiliary proteins SecDF. Other proteins may also be involved.</text>
</comment>
<sequence length="576" mass="63140">MSLRRRILISAIVIIVITALAVIVDIPKGPDISIGQFQRELKVRLGLDLRGGASLTYEADTSQVEEADRAELLEGLKEVIEQRINQFGVSEPSVRNNKVGDGWRIIVELPGITDINEAIAAIGETPLLEFREEGKPPERTEEEKNALRVLNEETKKRAEEILQQALSATDFAALAKEKSEDPGSAENGGDLDFFGKGIMDPAFETAVFEAEVGKVMPQLVQSSFGYHIVKVTEKRTQNEQEEVRASHILLRTIPEEIPETGFPFYENTGLNGQQLERAQVTFDQQTGASVVSLQFNAEGAKLFKEITERNIGKTVAIYLDNAPISIPTVNQVIPDGQAIIEGNFTLEEAKELTRRLNAGALPVPITLVNQQNIGPTLGELAVQKSLFAGIIGLALLIIFMISYYRLPGLLASVALLIYTLIVLAVFKLVPVTLTLAGIAGFILSIGMAVDANILIFERMKEELRDGNALNRAVEQGFRRAWLSIRDSNVSSLITCAILATFSTSLVKGFAITLALGIVVSMFSAITITRTFLRLCAKPAFEKKLWLFGITRRSALEVNGSHTQISDGMHKNEKNSL</sequence>
<dbReference type="PANTHER" id="PTHR30081:SF1">
    <property type="entry name" value="PROTEIN TRANSLOCASE SUBUNIT SECD"/>
    <property type="match status" value="1"/>
</dbReference>
<dbReference type="PRINTS" id="PR00702">
    <property type="entry name" value="ACRIFLAVINRP"/>
</dbReference>
<keyword evidence="3 9" id="KW-1003">Cell membrane</keyword>
<dbReference type="SUPFAM" id="SSF54534">
    <property type="entry name" value="FKBP-like"/>
    <property type="match status" value="1"/>
</dbReference>
<dbReference type="GO" id="GO:0043952">
    <property type="term" value="P:protein transport by the Sec complex"/>
    <property type="evidence" value="ECO:0007669"/>
    <property type="project" value="UniProtKB-UniRule"/>
</dbReference>
<keyword evidence="8 9" id="KW-0472">Membrane</keyword>
<evidence type="ECO:0000256" key="4">
    <source>
        <dbReference type="ARBA" id="ARBA00022692"/>
    </source>
</evidence>
<evidence type="ECO:0000256" key="10">
    <source>
        <dbReference type="PROSITE-ProRule" id="PRU00278"/>
    </source>
</evidence>
<organism evidence="12 13">
    <name type="scientific">Candidatus Kerfeldbacteria bacterium RIFCSPHIGHO2_02_FULL_42_14</name>
    <dbReference type="NCBI Taxonomy" id="1798540"/>
    <lineage>
        <taxon>Bacteria</taxon>
        <taxon>Candidatus Kerfeldiibacteriota</taxon>
    </lineage>
</organism>
<dbReference type="PANTHER" id="PTHR30081">
    <property type="entry name" value="PROTEIN-EXPORT MEMBRANE PROTEIN SEC"/>
    <property type="match status" value="1"/>
</dbReference>
<comment type="similarity">
    <text evidence="9">Belongs to the SecD/SecF family. SecD subfamily.</text>
</comment>
<dbReference type="SUPFAM" id="SSF82866">
    <property type="entry name" value="Multidrug efflux transporter AcrB transmembrane domain"/>
    <property type="match status" value="1"/>
</dbReference>
<dbReference type="GO" id="GO:0006605">
    <property type="term" value="P:protein targeting"/>
    <property type="evidence" value="ECO:0007669"/>
    <property type="project" value="UniProtKB-UniRule"/>
</dbReference>
<dbReference type="Gene3D" id="3.30.70.3400">
    <property type="match status" value="1"/>
</dbReference>
<dbReference type="InterPro" id="IPR046357">
    <property type="entry name" value="PPIase_dom_sf"/>
</dbReference>
<dbReference type="Pfam" id="PF13616">
    <property type="entry name" value="Rotamase_3"/>
    <property type="match status" value="1"/>
</dbReference>
<evidence type="ECO:0000256" key="7">
    <source>
        <dbReference type="ARBA" id="ARBA00023010"/>
    </source>
</evidence>
<evidence type="ECO:0000256" key="6">
    <source>
        <dbReference type="ARBA" id="ARBA00022989"/>
    </source>
</evidence>
<dbReference type="InterPro" id="IPR048631">
    <property type="entry name" value="SecD_1st"/>
</dbReference>
<dbReference type="STRING" id="1798540.A3B74_04820"/>
<keyword evidence="7 9" id="KW-0811">Translocation</keyword>
<dbReference type="InterPro" id="IPR022813">
    <property type="entry name" value="SecD/SecF_arch_bac"/>
</dbReference>
<comment type="function">
    <text evidence="9">Part of the Sec protein translocase complex. Interacts with the SecYEG preprotein conducting channel. SecDF uses the proton motive force (PMF) to complete protein translocation after the ATP-dependent function of SecA.</text>
</comment>
<comment type="caution">
    <text evidence="9">Lacks conserved residue(s) required for the propagation of feature annotation.</text>
</comment>
<dbReference type="Pfam" id="PF21760">
    <property type="entry name" value="SecD_1st"/>
    <property type="match status" value="1"/>
</dbReference>
<dbReference type="EMBL" id="MHKB01000013">
    <property type="protein sequence ID" value="OGY78667.1"/>
    <property type="molecule type" value="Genomic_DNA"/>
</dbReference>
<dbReference type="Gene3D" id="3.30.1360.200">
    <property type="match status" value="1"/>
</dbReference>